<dbReference type="SMART" id="SM00327">
    <property type="entry name" value="VWA"/>
    <property type="match status" value="1"/>
</dbReference>
<dbReference type="EMBL" id="FNJB01000008">
    <property type="protein sequence ID" value="SDP37189.1"/>
    <property type="molecule type" value="Genomic_DNA"/>
</dbReference>
<dbReference type="Gene3D" id="3.40.50.410">
    <property type="entry name" value="von Willebrand factor, type A domain"/>
    <property type="match status" value="1"/>
</dbReference>
<dbReference type="OrthoDB" id="5621159at2"/>
<keyword evidence="3" id="KW-1185">Reference proteome</keyword>
<dbReference type="Pfam" id="PF00092">
    <property type="entry name" value="VWA"/>
    <property type="match status" value="1"/>
</dbReference>
<accession>A0A1H0S6M5</accession>
<evidence type="ECO:0000313" key="3">
    <source>
        <dbReference type="Proteomes" id="UP000199651"/>
    </source>
</evidence>
<evidence type="ECO:0000259" key="1">
    <source>
        <dbReference type="PROSITE" id="PS50234"/>
    </source>
</evidence>
<dbReference type="Pfam" id="PF13531">
    <property type="entry name" value="SBP_bac_11"/>
    <property type="match status" value="1"/>
</dbReference>
<sequence>MGRHSSAKRAKATRSPVVLLAGLLVLAIGGWFAFGFISDRIGGPDCAETVSLQVTAAPDVSGIVDQAGKRAAEADPEACFRVVVTSRDSAATAESLALSDGSELPDAWIPESTLWLQRAQDKGAWNTPVTGTSVASSPVVLALTEDTASTLGWPGKQPTWSEVLGKTDISVGLPDPSRDPVGVSTLHGVRALTGTAEDKGAALTALLRRLSVNTLPQASDLFLRLPGGTSAAEPLGAFPTSENALLRHNVKSSESQLVASYADPAVPSLDFPYTVLPKASGAKRDLAQKFLDKLLDPAAVTSFADAGFRAPDGKALRDRSQDKRTTAAPIEHVPLPASAEVDQLLNQWAGVNLNSRMQVLLDVSGSMAEPVPGTGLDRMAVTLRAAELGIGLFRPTTRFGIWLFSTNLDGDKDYRELLPVETVTDHKASGAIAKLRDVKSIQGGATGLYDSVLAAYQSGRANWEPGRINVVVVLTDGKNEDPDGISREQLLAELAKLQDPRRPLVVVGIGIGPDIDVAELDAISKATGGQAFTTPDPTKIGDIFYAALSKLLCQPPTCKPGS</sequence>
<dbReference type="Proteomes" id="UP000199651">
    <property type="component" value="Unassembled WGS sequence"/>
</dbReference>
<feature type="domain" description="VWFA" evidence="1">
    <location>
        <begin position="356"/>
        <end position="548"/>
    </location>
</feature>
<name>A0A1H0S6M5_9PSEU</name>
<organism evidence="2 3">
    <name type="scientific">Actinokineospora alba</name>
    <dbReference type="NCBI Taxonomy" id="504798"/>
    <lineage>
        <taxon>Bacteria</taxon>
        <taxon>Bacillati</taxon>
        <taxon>Actinomycetota</taxon>
        <taxon>Actinomycetes</taxon>
        <taxon>Pseudonocardiales</taxon>
        <taxon>Pseudonocardiaceae</taxon>
        <taxon>Actinokineospora</taxon>
    </lineage>
</organism>
<dbReference type="InterPro" id="IPR002035">
    <property type="entry name" value="VWF_A"/>
</dbReference>
<proteinExistence type="predicted"/>
<dbReference type="SUPFAM" id="SSF53850">
    <property type="entry name" value="Periplasmic binding protein-like II"/>
    <property type="match status" value="1"/>
</dbReference>
<protein>
    <submittedName>
        <fullName evidence="2">von Willebrand factor type A domain-containing protein</fullName>
    </submittedName>
</protein>
<dbReference type="AlphaFoldDB" id="A0A1H0S6M5"/>
<dbReference type="RefSeq" id="WP_091379037.1">
    <property type="nucleotide sequence ID" value="NZ_FNDV01000005.1"/>
</dbReference>
<reference evidence="3" key="1">
    <citation type="submission" date="2016-10" db="EMBL/GenBank/DDBJ databases">
        <authorList>
            <person name="Varghese N."/>
            <person name="Submissions S."/>
        </authorList>
    </citation>
    <scope>NUCLEOTIDE SEQUENCE [LARGE SCALE GENOMIC DNA]</scope>
    <source>
        <strain evidence="3">IBRC-M 10655</strain>
    </source>
</reference>
<dbReference type="InterPro" id="IPR036465">
    <property type="entry name" value="vWFA_dom_sf"/>
</dbReference>
<dbReference type="SUPFAM" id="SSF53300">
    <property type="entry name" value="vWA-like"/>
    <property type="match status" value="1"/>
</dbReference>
<dbReference type="STRING" id="504798.SAMN05421871_105309"/>
<dbReference type="PROSITE" id="PS50234">
    <property type="entry name" value="VWFA"/>
    <property type="match status" value="1"/>
</dbReference>
<gene>
    <name evidence="2" type="ORF">SAMN05192558_108298</name>
</gene>
<evidence type="ECO:0000313" key="2">
    <source>
        <dbReference type="EMBL" id="SDP37189.1"/>
    </source>
</evidence>